<keyword evidence="10" id="KW-1185">Reference proteome</keyword>
<sequence>MNRFLWASYGMYFLGGTTSVLLGAIMPELLIHYHTAYTSGGILVLLGSIGFIVGVPITANCMRRFHYRFILSGAALAVAIAQIGVLCLPPFFLLGILVVLNGIGAASLETAVASYIMEQFEGRRAIFMSRLEVAFGIGALSLPALASLFIAMHSWRFTSLFIAVIALILSVFWQTISYSLQSPQSSSDSGQGDAQTAAPPIFNGMLSKYSVLVLFLLMILIYVGVEGSLNSFLPSIFTVDLKSLPYLASLSSTVFWSSMVLGRLVIGWIVRRVSYERYLFGSIVMGSVFFLVLIESNTPWLSYLAIFGLGLSLSAVYSITMVYANHIFPGMERTVTSSVTAFAGVGGAVFPAMIGYAMDHLLPKQVLWMILGSIILLLVSFLVIYLSLHIIRQRYWARES</sequence>
<keyword evidence="4 7" id="KW-0812">Transmembrane</keyword>
<dbReference type="InterPro" id="IPR020846">
    <property type="entry name" value="MFS_dom"/>
</dbReference>
<name>A0ABV5AJF8_9BACL</name>
<dbReference type="InterPro" id="IPR051788">
    <property type="entry name" value="MFS_Transporter"/>
</dbReference>
<dbReference type="InterPro" id="IPR036259">
    <property type="entry name" value="MFS_trans_sf"/>
</dbReference>
<dbReference type="Gene3D" id="1.20.1250.20">
    <property type="entry name" value="MFS general substrate transporter like domains"/>
    <property type="match status" value="2"/>
</dbReference>
<evidence type="ECO:0000256" key="2">
    <source>
        <dbReference type="ARBA" id="ARBA00008335"/>
    </source>
</evidence>
<dbReference type="Pfam" id="PF07690">
    <property type="entry name" value="MFS_1"/>
    <property type="match status" value="1"/>
</dbReference>
<dbReference type="RefSeq" id="WP_275476463.1">
    <property type="nucleotide sequence ID" value="NZ_CP162940.1"/>
</dbReference>
<feature type="transmembrane region" description="Helical" evidence="7">
    <location>
        <begin position="12"/>
        <end position="31"/>
    </location>
</feature>
<evidence type="ECO:0000256" key="1">
    <source>
        <dbReference type="ARBA" id="ARBA00004651"/>
    </source>
</evidence>
<dbReference type="PANTHER" id="PTHR23514:SF3">
    <property type="entry name" value="BYPASS OF STOP CODON PROTEIN 6"/>
    <property type="match status" value="1"/>
</dbReference>
<accession>A0ABV5AJF8</accession>
<evidence type="ECO:0000256" key="3">
    <source>
        <dbReference type="ARBA" id="ARBA00022448"/>
    </source>
</evidence>
<dbReference type="PROSITE" id="PS50850">
    <property type="entry name" value="MFS"/>
    <property type="match status" value="1"/>
</dbReference>
<comment type="similarity">
    <text evidence="2">Belongs to the major facilitator superfamily.</text>
</comment>
<gene>
    <name evidence="9" type="ORF">KKP3000_000606</name>
</gene>
<feature type="transmembrane region" description="Helical" evidence="7">
    <location>
        <begin position="157"/>
        <end position="176"/>
    </location>
</feature>
<evidence type="ECO:0000313" key="9">
    <source>
        <dbReference type="EMBL" id="MFB5191822.1"/>
    </source>
</evidence>
<evidence type="ECO:0000259" key="8">
    <source>
        <dbReference type="PROSITE" id="PS50850"/>
    </source>
</evidence>
<feature type="transmembrane region" description="Helical" evidence="7">
    <location>
        <begin position="366"/>
        <end position="388"/>
    </location>
</feature>
<dbReference type="InterPro" id="IPR011701">
    <property type="entry name" value="MFS"/>
</dbReference>
<feature type="transmembrane region" description="Helical" evidence="7">
    <location>
        <begin position="133"/>
        <end position="151"/>
    </location>
</feature>
<evidence type="ECO:0000313" key="10">
    <source>
        <dbReference type="Proteomes" id="UP001579974"/>
    </source>
</evidence>
<feature type="transmembrane region" description="Helical" evidence="7">
    <location>
        <begin position="37"/>
        <end position="58"/>
    </location>
</feature>
<evidence type="ECO:0000256" key="7">
    <source>
        <dbReference type="SAM" id="Phobius"/>
    </source>
</evidence>
<feature type="transmembrane region" description="Helical" evidence="7">
    <location>
        <begin position="91"/>
        <end position="112"/>
    </location>
</feature>
<feature type="transmembrane region" description="Helical" evidence="7">
    <location>
        <begin position="65"/>
        <end position="85"/>
    </location>
</feature>
<feature type="transmembrane region" description="Helical" evidence="7">
    <location>
        <begin position="245"/>
        <end position="266"/>
    </location>
</feature>
<organism evidence="9 10">
    <name type="scientific">Alicyclobacillus fastidiosus</name>
    <dbReference type="NCBI Taxonomy" id="392011"/>
    <lineage>
        <taxon>Bacteria</taxon>
        <taxon>Bacillati</taxon>
        <taxon>Bacillota</taxon>
        <taxon>Bacilli</taxon>
        <taxon>Bacillales</taxon>
        <taxon>Alicyclobacillaceae</taxon>
        <taxon>Alicyclobacillus</taxon>
    </lineage>
</organism>
<dbReference type="Proteomes" id="UP001579974">
    <property type="component" value="Unassembled WGS sequence"/>
</dbReference>
<evidence type="ECO:0000256" key="5">
    <source>
        <dbReference type="ARBA" id="ARBA00022989"/>
    </source>
</evidence>
<reference evidence="9 10" key="1">
    <citation type="journal article" date="2024" name="Int. J. Mol. Sci.">
        <title>Exploration of Alicyclobacillus spp. Genome in Search of Antibiotic Resistance.</title>
        <authorList>
            <person name="Bucka-Kolendo J."/>
            <person name="Kiousi D.E."/>
            <person name="Dekowska A."/>
            <person name="Mikolajczuk-Szczyrba A."/>
            <person name="Karadedos D.M."/>
            <person name="Michael P."/>
            <person name="Galanis A."/>
            <person name="Sokolowska B."/>
        </authorList>
    </citation>
    <scope>NUCLEOTIDE SEQUENCE [LARGE SCALE GENOMIC DNA]</scope>
    <source>
        <strain evidence="9 10">KKP 3000</strain>
    </source>
</reference>
<evidence type="ECO:0000256" key="6">
    <source>
        <dbReference type="ARBA" id="ARBA00023136"/>
    </source>
</evidence>
<feature type="transmembrane region" description="Helical" evidence="7">
    <location>
        <begin position="278"/>
        <end position="294"/>
    </location>
</feature>
<dbReference type="EMBL" id="JBDXSU010000014">
    <property type="protein sequence ID" value="MFB5191822.1"/>
    <property type="molecule type" value="Genomic_DNA"/>
</dbReference>
<feature type="transmembrane region" description="Helical" evidence="7">
    <location>
        <begin position="300"/>
        <end position="323"/>
    </location>
</feature>
<evidence type="ECO:0000256" key="4">
    <source>
        <dbReference type="ARBA" id="ARBA00022692"/>
    </source>
</evidence>
<comment type="caution">
    <text evidence="9">The sequence shown here is derived from an EMBL/GenBank/DDBJ whole genome shotgun (WGS) entry which is preliminary data.</text>
</comment>
<dbReference type="PANTHER" id="PTHR23514">
    <property type="entry name" value="BYPASS OF STOP CODON PROTEIN 6"/>
    <property type="match status" value="1"/>
</dbReference>
<keyword evidence="3" id="KW-0813">Transport</keyword>
<feature type="transmembrane region" description="Helical" evidence="7">
    <location>
        <begin position="209"/>
        <end position="225"/>
    </location>
</feature>
<keyword evidence="6 7" id="KW-0472">Membrane</keyword>
<feature type="domain" description="Major facilitator superfamily (MFS) profile" evidence="8">
    <location>
        <begin position="3"/>
        <end position="390"/>
    </location>
</feature>
<dbReference type="SUPFAM" id="SSF103473">
    <property type="entry name" value="MFS general substrate transporter"/>
    <property type="match status" value="1"/>
</dbReference>
<feature type="transmembrane region" description="Helical" evidence="7">
    <location>
        <begin position="335"/>
        <end position="354"/>
    </location>
</feature>
<proteinExistence type="inferred from homology"/>
<protein>
    <submittedName>
        <fullName evidence="9">MFS transporter</fullName>
    </submittedName>
</protein>
<keyword evidence="5 7" id="KW-1133">Transmembrane helix</keyword>
<comment type="subcellular location">
    <subcellularLocation>
        <location evidence="1">Cell membrane</location>
        <topology evidence="1">Multi-pass membrane protein</topology>
    </subcellularLocation>
</comment>